<dbReference type="PANTHER" id="PTHR28457:SF2">
    <property type="entry name" value="SIMILAR TO 4930578I06RIK PROTEIN"/>
    <property type="match status" value="1"/>
</dbReference>
<protein>
    <submittedName>
        <fullName evidence="2">Uncharacterized protein</fullName>
    </submittedName>
</protein>
<evidence type="ECO:0000313" key="3">
    <source>
        <dbReference type="Proteomes" id="UP001283361"/>
    </source>
</evidence>
<comment type="caution">
    <text evidence="2">The sequence shown here is derived from an EMBL/GenBank/DDBJ whole genome shotgun (WGS) entry which is preliminary data.</text>
</comment>
<dbReference type="PANTHER" id="PTHR28457">
    <property type="entry name" value="COILED-COIL DOMAIN-CONTAINING PROTEIN 189"/>
    <property type="match status" value="1"/>
</dbReference>
<accession>A0AAE1A8Q9</accession>
<name>A0AAE1A8Q9_9GAST</name>
<keyword evidence="3" id="KW-1185">Reference proteome</keyword>
<proteinExistence type="predicted"/>
<evidence type="ECO:0000256" key="1">
    <source>
        <dbReference type="SAM" id="MobiDB-lite"/>
    </source>
</evidence>
<dbReference type="EMBL" id="JAWDGP010002498">
    <property type="protein sequence ID" value="KAK3782516.1"/>
    <property type="molecule type" value="Genomic_DNA"/>
</dbReference>
<gene>
    <name evidence="2" type="ORF">RRG08_061746</name>
</gene>
<feature type="compositionally biased region" description="Low complexity" evidence="1">
    <location>
        <begin position="312"/>
        <end position="323"/>
    </location>
</feature>
<dbReference type="Proteomes" id="UP001283361">
    <property type="component" value="Unassembled WGS sequence"/>
</dbReference>
<feature type="region of interest" description="Disordered" evidence="1">
    <location>
        <begin position="270"/>
        <end position="323"/>
    </location>
</feature>
<evidence type="ECO:0000313" key="2">
    <source>
        <dbReference type="EMBL" id="KAK3782516.1"/>
    </source>
</evidence>
<dbReference type="AlphaFoldDB" id="A0AAE1A8Q9"/>
<organism evidence="2 3">
    <name type="scientific">Elysia crispata</name>
    <name type="common">lettuce slug</name>
    <dbReference type="NCBI Taxonomy" id="231223"/>
    <lineage>
        <taxon>Eukaryota</taxon>
        <taxon>Metazoa</taxon>
        <taxon>Spiralia</taxon>
        <taxon>Lophotrochozoa</taxon>
        <taxon>Mollusca</taxon>
        <taxon>Gastropoda</taxon>
        <taxon>Heterobranchia</taxon>
        <taxon>Euthyneura</taxon>
        <taxon>Panpulmonata</taxon>
        <taxon>Sacoglossa</taxon>
        <taxon>Placobranchoidea</taxon>
        <taxon>Plakobranchidae</taxon>
        <taxon>Elysia</taxon>
    </lineage>
</organism>
<sequence length="323" mass="36825">MASHENSDGSTNMLNETDIKEIVALPAEQAKELLSQKLKLGPYLDPKDLQKAPFITFLYENISFALEKGFPWTHICLVVQFAHEYLKRILVKDHRLADAIKDFKEKSEIISPLSDRHKQQYTDFIHQTVLCHYNLYKYVFSHLRDIVCPKMIKEVEVPPSIPPLKHGRDIVEWEYQNKVTEVETKEKEATVANQERLEKLKKDDSTKHRTMDDLMREATPYSKMTLSELVNDVLQGYTEKKQAELSVTVDATAESLIYKFEKTAIARPATLGPPKRFKPRSPVGAKLPNANSNNSLKPQKEKTPRSARSKSGRASSTSAASKK</sequence>
<dbReference type="InterPro" id="IPR032727">
    <property type="entry name" value="CLAMP"/>
</dbReference>
<reference evidence="2" key="1">
    <citation type="journal article" date="2023" name="G3 (Bethesda)">
        <title>A reference genome for the long-term kleptoplast-retaining sea slug Elysia crispata morphotype clarki.</title>
        <authorList>
            <person name="Eastman K.E."/>
            <person name="Pendleton A.L."/>
            <person name="Shaikh M.A."/>
            <person name="Suttiyut T."/>
            <person name="Ogas R."/>
            <person name="Tomko P."/>
            <person name="Gavelis G."/>
            <person name="Widhalm J.R."/>
            <person name="Wisecaver J.H."/>
        </authorList>
    </citation>
    <scope>NUCLEOTIDE SEQUENCE</scope>
    <source>
        <strain evidence="2">ECLA1</strain>
    </source>
</reference>